<dbReference type="EMBL" id="JBHUIO010000002">
    <property type="protein sequence ID" value="MFD2169054.1"/>
    <property type="molecule type" value="Genomic_DNA"/>
</dbReference>
<dbReference type="Proteomes" id="UP001597343">
    <property type="component" value="Unassembled WGS sequence"/>
</dbReference>
<evidence type="ECO:0000313" key="2">
    <source>
        <dbReference type="EMBL" id="MFD2169054.1"/>
    </source>
</evidence>
<organism evidence="2 3">
    <name type="scientific">Tumebacillus lipolyticus</name>
    <dbReference type="NCBI Taxonomy" id="1280370"/>
    <lineage>
        <taxon>Bacteria</taxon>
        <taxon>Bacillati</taxon>
        <taxon>Bacillota</taxon>
        <taxon>Bacilli</taxon>
        <taxon>Bacillales</taxon>
        <taxon>Alicyclobacillaceae</taxon>
        <taxon>Tumebacillus</taxon>
    </lineage>
</organism>
<reference evidence="3" key="1">
    <citation type="journal article" date="2019" name="Int. J. Syst. Evol. Microbiol.">
        <title>The Global Catalogue of Microorganisms (GCM) 10K type strain sequencing project: providing services to taxonomists for standard genome sequencing and annotation.</title>
        <authorList>
            <consortium name="The Broad Institute Genomics Platform"/>
            <consortium name="The Broad Institute Genome Sequencing Center for Infectious Disease"/>
            <person name="Wu L."/>
            <person name="Ma J."/>
        </authorList>
    </citation>
    <scope>NUCLEOTIDE SEQUENCE [LARGE SCALE GENOMIC DNA]</scope>
    <source>
        <strain evidence="3">CGMCC 1.13574</strain>
    </source>
</reference>
<evidence type="ECO:0000313" key="3">
    <source>
        <dbReference type="Proteomes" id="UP001597343"/>
    </source>
</evidence>
<dbReference type="SUPFAM" id="SSF54909">
    <property type="entry name" value="Dimeric alpha+beta barrel"/>
    <property type="match status" value="1"/>
</dbReference>
<evidence type="ECO:0000259" key="1">
    <source>
        <dbReference type="Pfam" id="PF16291"/>
    </source>
</evidence>
<keyword evidence="3" id="KW-1185">Reference proteome</keyword>
<comment type="caution">
    <text evidence="2">The sequence shown here is derived from an EMBL/GenBank/DDBJ whole genome shotgun (WGS) entry which is preliminary data.</text>
</comment>
<dbReference type="Pfam" id="PF16291">
    <property type="entry name" value="DUF4937"/>
    <property type="match status" value="1"/>
</dbReference>
<gene>
    <name evidence="2" type="ORF">ACFSOY_03360</name>
</gene>
<protein>
    <submittedName>
        <fullName evidence="2">DUF4937 domain-containing protein</fullName>
    </submittedName>
</protein>
<proteinExistence type="predicted"/>
<name>A0ABW4ZTU1_9BACL</name>
<dbReference type="RefSeq" id="WP_386044105.1">
    <property type="nucleotide sequence ID" value="NZ_JBHUIO010000002.1"/>
</dbReference>
<accession>A0ABW4ZTU1</accession>
<dbReference type="InterPro" id="IPR032555">
    <property type="entry name" value="DUF4937"/>
</dbReference>
<feature type="domain" description="DUF4937" evidence="1">
    <location>
        <begin position="2"/>
        <end position="91"/>
    </location>
</feature>
<sequence>MIVKWITCSVEPDMRPAFSQAQEGWRSLRGVDGFCGQVGGWKKEQQGWQAHLAGLWRDQESYRAFMERTHDAITAVNRNRQAGTYAKISVTLEEVPDQQVAARLLRWCSELSYEPRWTVQSGVARWDSLIELGSH</sequence>
<dbReference type="InterPro" id="IPR011008">
    <property type="entry name" value="Dimeric_a/b-barrel"/>
</dbReference>